<feature type="domain" description="DRBM" evidence="6">
    <location>
        <begin position="136"/>
        <end position="205"/>
    </location>
</feature>
<dbReference type="PROSITE" id="PS50137">
    <property type="entry name" value="DS_RBD"/>
    <property type="match status" value="2"/>
</dbReference>
<dbReference type="PANTHER" id="PTHR11207">
    <property type="entry name" value="RIBONUCLEASE III"/>
    <property type="match status" value="1"/>
</dbReference>
<evidence type="ECO:0000256" key="4">
    <source>
        <dbReference type="PROSITE-ProRule" id="PRU00266"/>
    </source>
</evidence>
<evidence type="ECO:0000313" key="8">
    <source>
        <dbReference type="Proteomes" id="UP001293254"/>
    </source>
</evidence>
<dbReference type="SMART" id="SM00358">
    <property type="entry name" value="DSRM"/>
    <property type="match status" value="2"/>
</dbReference>
<dbReference type="InterPro" id="IPR044450">
    <property type="entry name" value="AtDRB-like_DSRM_1"/>
</dbReference>
<evidence type="ECO:0000256" key="3">
    <source>
        <dbReference type="ARBA" id="ARBA00037597"/>
    </source>
</evidence>
<evidence type="ECO:0000256" key="1">
    <source>
        <dbReference type="ARBA" id="ARBA00022737"/>
    </source>
</evidence>
<dbReference type="AlphaFoldDB" id="A0AAE1Z276"/>
<dbReference type="GO" id="GO:0010468">
    <property type="term" value="P:regulation of gene expression"/>
    <property type="evidence" value="ECO:0007669"/>
    <property type="project" value="TreeGrafter"/>
</dbReference>
<accession>A0AAE1Z276</accession>
<dbReference type="EMBL" id="JACGWO010000001">
    <property type="protein sequence ID" value="KAK4440607.1"/>
    <property type="molecule type" value="Genomic_DNA"/>
</dbReference>
<feature type="compositionally biased region" description="Basic residues" evidence="5">
    <location>
        <begin position="329"/>
        <end position="347"/>
    </location>
</feature>
<comment type="function">
    <text evidence="3">Binds double-stranded RNA.</text>
</comment>
<dbReference type="GO" id="GO:0004525">
    <property type="term" value="F:ribonuclease III activity"/>
    <property type="evidence" value="ECO:0007669"/>
    <property type="project" value="TreeGrafter"/>
</dbReference>
<dbReference type="GO" id="GO:0005634">
    <property type="term" value="C:nucleus"/>
    <property type="evidence" value="ECO:0007669"/>
    <property type="project" value="TreeGrafter"/>
</dbReference>
<sequence length="444" mass="48576">MLLLPPLKLSNVLASISLLIRRPCPFPLTPKPLLPARQNHHFLLSDKIVEWKKRQQRLKIFQMEAGQIESDGNVENAVEISYMPANPATPPAQAEHFGSPRFDPTSASSEKKRKVMANNQDSQEKITPPSVSNCYIFKSRLQEYCQKAGLTTPVYETIKEGPSHKPSFRSTVIVNNVRYDSLPGFFNRKAAEQSAAEVALVELANSVDMKFGISQPVHETGLCKNLLQEYAQKMNYAIPLYECHKEEKQGRMPMYSCVVEIGGIKYIGAAACTKKEAELKAARTALLAIQSAASVSQDQTGNSVYTVIPQKKKVSDLGISTQETAAALKPKKGRFKKQQRKKRHVKRGNSFQGTSSLEVNTNGQAGEGPGVADSMSSPNNMVGGFEVNFNVRAGVELNATDAIGSQVMTMGGSDIHNNGQSVTNIAISQRTDAGLTHGNENEKL</sequence>
<evidence type="ECO:0000256" key="2">
    <source>
        <dbReference type="ARBA" id="ARBA00022884"/>
    </source>
</evidence>
<feature type="domain" description="DRBM" evidence="6">
    <location>
        <begin position="222"/>
        <end position="291"/>
    </location>
</feature>
<dbReference type="Pfam" id="PF00035">
    <property type="entry name" value="dsrm"/>
    <property type="match status" value="2"/>
</dbReference>
<dbReference type="SUPFAM" id="SSF54768">
    <property type="entry name" value="dsRNA-binding domain-like"/>
    <property type="match status" value="2"/>
</dbReference>
<name>A0AAE1Z276_9LAMI</name>
<feature type="compositionally biased region" description="Polar residues" evidence="5">
    <location>
        <begin position="349"/>
        <end position="364"/>
    </location>
</feature>
<dbReference type="CDD" id="cd19907">
    <property type="entry name" value="DSRM_AtDRB-like_rpt1"/>
    <property type="match status" value="1"/>
</dbReference>
<keyword evidence="1" id="KW-0677">Repeat</keyword>
<evidence type="ECO:0000259" key="6">
    <source>
        <dbReference type="PROSITE" id="PS50137"/>
    </source>
</evidence>
<dbReference type="GO" id="GO:0006396">
    <property type="term" value="P:RNA processing"/>
    <property type="evidence" value="ECO:0007669"/>
    <property type="project" value="TreeGrafter"/>
</dbReference>
<evidence type="ECO:0000256" key="5">
    <source>
        <dbReference type="SAM" id="MobiDB-lite"/>
    </source>
</evidence>
<dbReference type="PANTHER" id="PTHR11207:SF1">
    <property type="entry name" value="DOUBLE-STRANDED RNA-BINDING PROTEIN 1"/>
    <property type="match status" value="1"/>
</dbReference>
<feature type="region of interest" description="Disordered" evidence="5">
    <location>
        <begin position="84"/>
        <end position="125"/>
    </location>
</feature>
<dbReference type="InterPro" id="IPR014720">
    <property type="entry name" value="dsRBD_dom"/>
</dbReference>
<protein>
    <submittedName>
        <fullName evidence="7">Double-stranded RNA-binding protein 1</fullName>
    </submittedName>
</protein>
<keyword evidence="8" id="KW-1185">Reference proteome</keyword>
<reference evidence="7" key="1">
    <citation type="submission" date="2020-06" db="EMBL/GenBank/DDBJ databases">
        <authorList>
            <person name="Li T."/>
            <person name="Hu X."/>
            <person name="Zhang T."/>
            <person name="Song X."/>
            <person name="Zhang H."/>
            <person name="Dai N."/>
            <person name="Sheng W."/>
            <person name="Hou X."/>
            <person name="Wei L."/>
        </authorList>
    </citation>
    <scope>NUCLEOTIDE SEQUENCE</scope>
    <source>
        <strain evidence="7">3651</strain>
        <tissue evidence="7">Leaf</tissue>
    </source>
</reference>
<feature type="region of interest" description="Disordered" evidence="5">
    <location>
        <begin position="328"/>
        <end position="377"/>
    </location>
</feature>
<dbReference type="GO" id="GO:0003725">
    <property type="term" value="F:double-stranded RNA binding"/>
    <property type="evidence" value="ECO:0007669"/>
    <property type="project" value="InterPro"/>
</dbReference>
<dbReference type="Proteomes" id="UP001293254">
    <property type="component" value="Unassembled WGS sequence"/>
</dbReference>
<organism evidence="7 8">
    <name type="scientific">Sesamum alatum</name>
    <dbReference type="NCBI Taxonomy" id="300844"/>
    <lineage>
        <taxon>Eukaryota</taxon>
        <taxon>Viridiplantae</taxon>
        <taxon>Streptophyta</taxon>
        <taxon>Embryophyta</taxon>
        <taxon>Tracheophyta</taxon>
        <taxon>Spermatophyta</taxon>
        <taxon>Magnoliopsida</taxon>
        <taxon>eudicotyledons</taxon>
        <taxon>Gunneridae</taxon>
        <taxon>Pentapetalae</taxon>
        <taxon>asterids</taxon>
        <taxon>lamiids</taxon>
        <taxon>Lamiales</taxon>
        <taxon>Pedaliaceae</taxon>
        <taxon>Sesamum</taxon>
    </lineage>
</organism>
<comment type="caution">
    <text evidence="7">The sequence shown here is derived from an EMBL/GenBank/DDBJ whole genome shotgun (WGS) entry which is preliminary data.</text>
</comment>
<keyword evidence="2 4" id="KW-0694">RNA-binding</keyword>
<dbReference type="FunFam" id="3.30.160.20:FF:000047">
    <property type="entry name" value="double-stranded RNA-binding protein 1"/>
    <property type="match status" value="1"/>
</dbReference>
<proteinExistence type="predicted"/>
<reference evidence="7" key="2">
    <citation type="journal article" date="2024" name="Plant">
        <title>Genomic evolution and insights into agronomic trait innovations of Sesamum species.</title>
        <authorList>
            <person name="Miao H."/>
            <person name="Wang L."/>
            <person name="Qu L."/>
            <person name="Liu H."/>
            <person name="Sun Y."/>
            <person name="Le M."/>
            <person name="Wang Q."/>
            <person name="Wei S."/>
            <person name="Zheng Y."/>
            <person name="Lin W."/>
            <person name="Duan Y."/>
            <person name="Cao H."/>
            <person name="Xiong S."/>
            <person name="Wang X."/>
            <person name="Wei L."/>
            <person name="Li C."/>
            <person name="Ma Q."/>
            <person name="Ju M."/>
            <person name="Zhao R."/>
            <person name="Li G."/>
            <person name="Mu C."/>
            <person name="Tian Q."/>
            <person name="Mei H."/>
            <person name="Zhang T."/>
            <person name="Gao T."/>
            <person name="Zhang H."/>
        </authorList>
    </citation>
    <scope>NUCLEOTIDE SEQUENCE</scope>
    <source>
        <strain evidence="7">3651</strain>
    </source>
</reference>
<dbReference type="Gene3D" id="3.30.160.20">
    <property type="match status" value="2"/>
</dbReference>
<evidence type="ECO:0000313" key="7">
    <source>
        <dbReference type="EMBL" id="KAK4440607.1"/>
    </source>
</evidence>
<gene>
    <name evidence="7" type="ORF">Salat_0395600</name>
</gene>